<dbReference type="PANTHER" id="PTHR38036:SF1">
    <property type="entry name" value="UPF0250 PROTEIN YBED"/>
    <property type="match status" value="1"/>
</dbReference>
<name>A0A432W5C5_9GAMM</name>
<evidence type="ECO:0000256" key="1">
    <source>
        <dbReference type="ARBA" id="ARBA00008460"/>
    </source>
</evidence>
<dbReference type="InterPro" id="IPR027471">
    <property type="entry name" value="YbeD-like_sf"/>
</dbReference>
<accession>A0A432W5C5</accession>
<keyword evidence="4" id="KW-1185">Reference proteome</keyword>
<dbReference type="OrthoDB" id="9793424at2"/>
<comment type="similarity">
    <text evidence="1 2">Belongs to the UPF0250 family.</text>
</comment>
<proteinExistence type="inferred from homology"/>
<protein>
    <recommendedName>
        <fullName evidence="2">UPF0250 protein CWE09_00605</fullName>
    </recommendedName>
</protein>
<dbReference type="SUPFAM" id="SSF117991">
    <property type="entry name" value="YbeD/HP0495-like"/>
    <property type="match status" value="1"/>
</dbReference>
<evidence type="ECO:0000313" key="4">
    <source>
        <dbReference type="Proteomes" id="UP000288293"/>
    </source>
</evidence>
<dbReference type="Gene3D" id="3.30.70.260">
    <property type="match status" value="1"/>
</dbReference>
<evidence type="ECO:0000313" key="3">
    <source>
        <dbReference type="EMBL" id="RUO25273.1"/>
    </source>
</evidence>
<dbReference type="Pfam" id="PF04359">
    <property type="entry name" value="DUF493"/>
    <property type="match status" value="1"/>
</dbReference>
<organism evidence="3 4">
    <name type="scientific">Aliidiomarina minuta</name>
    <dbReference type="NCBI Taxonomy" id="880057"/>
    <lineage>
        <taxon>Bacteria</taxon>
        <taxon>Pseudomonadati</taxon>
        <taxon>Pseudomonadota</taxon>
        <taxon>Gammaproteobacteria</taxon>
        <taxon>Alteromonadales</taxon>
        <taxon>Idiomarinaceae</taxon>
        <taxon>Aliidiomarina</taxon>
    </lineage>
</organism>
<dbReference type="Proteomes" id="UP000288293">
    <property type="component" value="Unassembled WGS sequence"/>
</dbReference>
<dbReference type="EMBL" id="PIPL01000001">
    <property type="protein sequence ID" value="RUO25273.1"/>
    <property type="molecule type" value="Genomic_DNA"/>
</dbReference>
<sequence length="87" mass="9843">MQTKFDELLDFPCNLNFKIMGVASDNLTDDVLAVIQQHAPGDYKPQQRPSSKGNYVSLSVSVIVTSKEHIELLYREISALEDVRYVL</sequence>
<gene>
    <name evidence="3" type="ORF">CWE09_00605</name>
</gene>
<dbReference type="PANTHER" id="PTHR38036">
    <property type="entry name" value="UPF0250 PROTEIN YBED"/>
    <property type="match status" value="1"/>
</dbReference>
<evidence type="ECO:0000256" key="2">
    <source>
        <dbReference type="HAMAP-Rule" id="MF_00659"/>
    </source>
</evidence>
<comment type="caution">
    <text evidence="3">The sequence shown here is derived from an EMBL/GenBank/DDBJ whole genome shotgun (WGS) entry which is preliminary data.</text>
</comment>
<dbReference type="InterPro" id="IPR007454">
    <property type="entry name" value="UPF0250_YbeD-like"/>
</dbReference>
<dbReference type="HAMAP" id="MF_00659">
    <property type="entry name" value="UPF0250"/>
    <property type="match status" value="1"/>
</dbReference>
<dbReference type="NCBIfam" id="NF003447">
    <property type="entry name" value="PRK04998.1"/>
    <property type="match status" value="1"/>
</dbReference>
<dbReference type="GO" id="GO:0005829">
    <property type="term" value="C:cytosol"/>
    <property type="evidence" value="ECO:0007669"/>
    <property type="project" value="TreeGrafter"/>
</dbReference>
<reference evidence="3 4" key="1">
    <citation type="journal article" date="2011" name="Front. Microbiol.">
        <title>Genomic signatures of strain selection and enhancement in Bacillus atrophaeus var. globigii, a historical biowarfare simulant.</title>
        <authorList>
            <person name="Gibbons H.S."/>
            <person name="Broomall S.M."/>
            <person name="McNew L.A."/>
            <person name="Daligault H."/>
            <person name="Chapman C."/>
            <person name="Bruce D."/>
            <person name="Karavis M."/>
            <person name="Krepps M."/>
            <person name="McGregor P.A."/>
            <person name="Hong C."/>
            <person name="Park K.H."/>
            <person name="Akmal A."/>
            <person name="Feldman A."/>
            <person name="Lin J.S."/>
            <person name="Chang W.E."/>
            <person name="Higgs B.W."/>
            <person name="Demirev P."/>
            <person name="Lindquist J."/>
            <person name="Liem A."/>
            <person name="Fochler E."/>
            <person name="Read T.D."/>
            <person name="Tapia R."/>
            <person name="Johnson S."/>
            <person name="Bishop-Lilly K.A."/>
            <person name="Detter C."/>
            <person name="Han C."/>
            <person name="Sozhamannan S."/>
            <person name="Rosenzweig C.N."/>
            <person name="Skowronski E.W."/>
        </authorList>
    </citation>
    <scope>NUCLEOTIDE SEQUENCE [LARGE SCALE GENOMIC DNA]</scope>
    <source>
        <strain evidence="3 4">MLST1</strain>
    </source>
</reference>
<dbReference type="AlphaFoldDB" id="A0A432W5C5"/>
<dbReference type="RefSeq" id="WP_126801971.1">
    <property type="nucleotide sequence ID" value="NZ_PIPL01000001.1"/>
</dbReference>